<name>A0ABR2MLB4_9ASPA</name>
<comment type="caution">
    <text evidence="2">The sequence shown here is derived from an EMBL/GenBank/DDBJ whole genome shotgun (WGS) entry which is preliminary data.</text>
</comment>
<evidence type="ECO:0000313" key="3">
    <source>
        <dbReference type="Proteomes" id="UP001412067"/>
    </source>
</evidence>
<gene>
    <name evidence="2" type="ORF">KSP40_PGU007011</name>
</gene>
<proteinExistence type="predicted"/>
<keyword evidence="3" id="KW-1185">Reference proteome</keyword>
<feature type="region of interest" description="Disordered" evidence="1">
    <location>
        <begin position="1"/>
        <end position="44"/>
    </location>
</feature>
<reference evidence="2 3" key="1">
    <citation type="journal article" date="2022" name="Nat. Plants">
        <title>Genomes of leafy and leafless Platanthera orchids illuminate the evolution of mycoheterotrophy.</title>
        <authorList>
            <person name="Li M.H."/>
            <person name="Liu K.W."/>
            <person name="Li Z."/>
            <person name="Lu H.C."/>
            <person name="Ye Q.L."/>
            <person name="Zhang D."/>
            <person name="Wang J.Y."/>
            <person name="Li Y.F."/>
            <person name="Zhong Z.M."/>
            <person name="Liu X."/>
            <person name="Yu X."/>
            <person name="Liu D.K."/>
            <person name="Tu X.D."/>
            <person name="Liu B."/>
            <person name="Hao Y."/>
            <person name="Liao X.Y."/>
            <person name="Jiang Y.T."/>
            <person name="Sun W.H."/>
            <person name="Chen J."/>
            <person name="Chen Y.Q."/>
            <person name="Ai Y."/>
            <person name="Zhai J.W."/>
            <person name="Wu S.S."/>
            <person name="Zhou Z."/>
            <person name="Hsiao Y.Y."/>
            <person name="Wu W.L."/>
            <person name="Chen Y.Y."/>
            <person name="Lin Y.F."/>
            <person name="Hsu J.L."/>
            <person name="Li C.Y."/>
            <person name="Wang Z.W."/>
            <person name="Zhao X."/>
            <person name="Zhong W.Y."/>
            <person name="Ma X.K."/>
            <person name="Ma L."/>
            <person name="Huang J."/>
            <person name="Chen G.Z."/>
            <person name="Huang M.Z."/>
            <person name="Huang L."/>
            <person name="Peng D.H."/>
            <person name="Luo Y.B."/>
            <person name="Zou S.Q."/>
            <person name="Chen S.P."/>
            <person name="Lan S."/>
            <person name="Tsai W.C."/>
            <person name="Van de Peer Y."/>
            <person name="Liu Z.J."/>
        </authorList>
    </citation>
    <scope>NUCLEOTIDE SEQUENCE [LARGE SCALE GENOMIC DNA]</scope>
    <source>
        <strain evidence="2">Lor288</strain>
    </source>
</reference>
<organism evidence="2 3">
    <name type="scientific">Platanthera guangdongensis</name>
    <dbReference type="NCBI Taxonomy" id="2320717"/>
    <lineage>
        <taxon>Eukaryota</taxon>
        <taxon>Viridiplantae</taxon>
        <taxon>Streptophyta</taxon>
        <taxon>Embryophyta</taxon>
        <taxon>Tracheophyta</taxon>
        <taxon>Spermatophyta</taxon>
        <taxon>Magnoliopsida</taxon>
        <taxon>Liliopsida</taxon>
        <taxon>Asparagales</taxon>
        <taxon>Orchidaceae</taxon>
        <taxon>Orchidoideae</taxon>
        <taxon>Orchideae</taxon>
        <taxon>Orchidinae</taxon>
        <taxon>Platanthera</taxon>
    </lineage>
</organism>
<sequence>MAGLRVRQKAQEIMAGRKLRRRTSRKDGGGGGAAWEKKKNNGSRDQMAELSRLYQAYHNPPYIPNQYYYVLTAEEYSSNTCVIS</sequence>
<evidence type="ECO:0000256" key="1">
    <source>
        <dbReference type="SAM" id="MobiDB-lite"/>
    </source>
</evidence>
<accession>A0ABR2MLB4</accession>
<dbReference type="Proteomes" id="UP001412067">
    <property type="component" value="Unassembled WGS sequence"/>
</dbReference>
<dbReference type="EMBL" id="JBBWWR010000006">
    <property type="protein sequence ID" value="KAK8964861.1"/>
    <property type="molecule type" value="Genomic_DNA"/>
</dbReference>
<protein>
    <submittedName>
        <fullName evidence="2">Uncharacterized protein</fullName>
    </submittedName>
</protein>
<evidence type="ECO:0000313" key="2">
    <source>
        <dbReference type="EMBL" id="KAK8964861.1"/>
    </source>
</evidence>